<feature type="transmembrane region" description="Helical" evidence="7">
    <location>
        <begin position="57"/>
        <end position="79"/>
    </location>
</feature>
<keyword evidence="3" id="KW-1003">Cell membrane</keyword>
<gene>
    <name evidence="8" type="ORF">NCTC13079_00124</name>
</gene>
<dbReference type="GO" id="GO:0005886">
    <property type="term" value="C:plasma membrane"/>
    <property type="evidence" value="ECO:0007669"/>
    <property type="project" value="UniProtKB-SubCell"/>
</dbReference>
<evidence type="ECO:0000256" key="2">
    <source>
        <dbReference type="ARBA" id="ARBA00011006"/>
    </source>
</evidence>
<evidence type="ECO:0000256" key="4">
    <source>
        <dbReference type="ARBA" id="ARBA00022692"/>
    </source>
</evidence>
<keyword evidence="6 7" id="KW-0472">Membrane</keyword>
<feature type="transmembrane region" description="Helical" evidence="7">
    <location>
        <begin position="27"/>
        <end position="45"/>
    </location>
</feature>
<evidence type="ECO:0000256" key="1">
    <source>
        <dbReference type="ARBA" id="ARBA00004651"/>
    </source>
</evidence>
<dbReference type="PANTHER" id="PTHR33884:SF3">
    <property type="entry name" value="UPF0410 PROTEIN YMGE"/>
    <property type="match status" value="1"/>
</dbReference>
<dbReference type="RefSeq" id="WP_197721093.1">
    <property type="nucleotide sequence ID" value="NZ_JAUSWF010000005.1"/>
</dbReference>
<protein>
    <submittedName>
        <fullName evidence="8">Transglycosylase associated protein</fullName>
    </submittedName>
</protein>
<keyword evidence="9" id="KW-1185">Reference proteome</keyword>
<dbReference type="KEGG" id="piv:NCTC13079_00124"/>
<evidence type="ECO:0000313" key="8">
    <source>
        <dbReference type="EMBL" id="VEJ34383.1"/>
    </source>
</evidence>
<evidence type="ECO:0000256" key="5">
    <source>
        <dbReference type="ARBA" id="ARBA00022989"/>
    </source>
</evidence>
<dbReference type="AlphaFoldDB" id="A0A3S4YJV0"/>
<accession>A0A3S4YJV0</accession>
<evidence type="ECO:0000256" key="7">
    <source>
        <dbReference type="SAM" id="Phobius"/>
    </source>
</evidence>
<dbReference type="Proteomes" id="UP000269544">
    <property type="component" value="Chromosome"/>
</dbReference>
<proteinExistence type="inferred from homology"/>
<evidence type="ECO:0000256" key="3">
    <source>
        <dbReference type="ARBA" id="ARBA00022475"/>
    </source>
</evidence>
<dbReference type="InterPro" id="IPR007341">
    <property type="entry name" value="Transgly_assoc"/>
</dbReference>
<dbReference type="EMBL" id="LR134523">
    <property type="protein sequence ID" value="VEJ34383.1"/>
    <property type="molecule type" value="Genomic_DNA"/>
</dbReference>
<dbReference type="Pfam" id="PF04226">
    <property type="entry name" value="Transgly_assoc"/>
    <property type="match status" value="1"/>
</dbReference>
<organism evidence="8 9">
    <name type="scientific">Aedoeadaptatus ivorii</name>
    <dbReference type="NCBI Taxonomy" id="54006"/>
    <lineage>
        <taxon>Bacteria</taxon>
        <taxon>Bacillati</taxon>
        <taxon>Bacillota</taxon>
        <taxon>Tissierellia</taxon>
        <taxon>Tissierellales</taxon>
        <taxon>Peptoniphilaceae</taxon>
        <taxon>Aedoeadaptatus</taxon>
    </lineage>
</organism>
<keyword evidence="4 7" id="KW-0812">Transmembrane</keyword>
<comment type="similarity">
    <text evidence="2">Belongs to the UPF0410 family.</text>
</comment>
<name>A0A3S4YJV0_9FIRM</name>
<dbReference type="PANTHER" id="PTHR33884">
    <property type="entry name" value="UPF0410 PROTEIN YMGE"/>
    <property type="match status" value="1"/>
</dbReference>
<reference evidence="8 9" key="1">
    <citation type="submission" date="2018-12" db="EMBL/GenBank/DDBJ databases">
        <authorList>
            <consortium name="Pathogen Informatics"/>
        </authorList>
    </citation>
    <scope>NUCLEOTIDE SEQUENCE [LARGE SCALE GENOMIC DNA]</scope>
    <source>
        <strain evidence="8 9">NCTC13079</strain>
    </source>
</reference>
<evidence type="ECO:0000313" key="9">
    <source>
        <dbReference type="Proteomes" id="UP000269544"/>
    </source>
</evidence>
<keyword evidence="5 7" id="KW-1133">Transmembrane helix</keyword>
<sequence>MLFWLIFGALTGWIASMIVGKDAQMGAIANIITGIVGSFIGGWIASNFLGLGKVSGFNLYSVLIGVAGSVILLLIVNAVTKRS</sequence>
<comment type="subcellular location">
    <subcellularLocation>
        <location evidence="1">Cell membrane</location>
        <topology evidence="1">Multi-pass membrane protein</topology>
    </subcellularLocation>
</comment>
<evidence type="ECO:0000256" key="6">
    <source>
        <dbReference type="ARBA" id="ARBA00023136"/>
    </source>
</evidence>